<protein>
    <submittedName>
        <fullName evidence="7">Ectoine/hydroxyectoine ABC transporter ATP-binding protein EhuA</fullName>
    </submittedName>
</protein>
<dbReference type="GO" id="GO:0005886">
    <property type="term" value="C:plasma membrane"/>
    <property type="evidence" value="ECO:0007669"/>
    <property type="project" value="UniProtKB-SubCell"/>
</dbReference>
<evidence type="ECO:0000313" key="8">
    <source>
        <dbReference type="Proteomes" id="UP000298246"/>
    </source>
</evidence>
<dbReference type="SMART" id="SM00382">
    <property type="entry name" value="AAA"/>
    <property type="match status" value="1"/>
</dbReference>
<organism evidence="7 8">
    <name type="scientific">Paenibacillus athensensis</name>
    <dbReference type="NCBI Taxonomy" id="1967502"/>
    <lineage>
        <taxon>Bacteria</taxon>
        <taxon>Bacillati</taxon>
        <taxon>Bacillota</taxon>
        <taxon>Bacilli</taxon>
        <taxon>Bacillales</taxon>
        <taxon>Paenibacillaceae</taxon>
        <taxon>Paenibacillus</taxon>
    </lineage>
</organism>
<dbReference type="InterPro" id="IPR003439">
    <property type="entry name" value="ABC_transporter-like_ATP-bd"/>
</dbReference>
<dbReference type="InterPro" id="IPR050086">
    <property type="entry name" value="MetN_ABC_transporter-like"/>
</dbReference>
<dbReference type="PROSITE" id="PS50893">
    <property type="entry name" value="ABC_TRANSPORTER_2"/>
    <property type="match status" value="1"/>
</dbReference>
<dbReference type="EMBL" id="MYFO01000015">
    <property type="protein sequence ID" value="TFE87051.1"/>
    <property type="molecule type" value="Genomic_DNA"/>
</dbReference>
<comment type="caution">
    <text evidence="7">The sequence shown here is derived from an EMBL/GenBank/DDBJ whole genome shotgun (WGS) entry which is preliminary data.</text>
</comment>
<dbReference type="Proteomes" id="UP000298246">
    <property type="component" value="Unassembled WGS sequence"/>
</dbReference>
<evidence type="ECO:0000313" key="7">
    <source>
        <dbReference type="EMBL" id="TFE87051.1"/>
    </source>
</evidence>
<evidence type="ECO:0000256" key="1">
    <source>
        <dbReference type="ARBA" id="ARBA00004202"/>
    </source>
</evidence>
<proteinExistence type="predicted"/>
<dbReference type="Gene3D" id="3.40.50.300">
    <property type="entry name" value="P-loop containing nucleotide triphosphate hydrolases"/>
    <property type="match status" value="1"/>
</dbReference>
<accession>A0A4Y8Q105</accession>
<evidence type="ECO:0000256" key="4">
    <source>
        <dbReference type="ARBA" id="ARBA00022840"/>
    </source>
</evidence>
<evidence type="ECO:0000256" key="3">
    <source>
        <dbReference type="ARBA" id="ARBA00022741"/>
    </source>
</evidence>
<name>A0A4Y8Q105_9BACL</name>
<sequence>MNDIERKPIVEYRKISKAYGDNSVLQDIDLDIYPGEKVAVIGPSGSGKTTLARLLMTLERPTAGTIEVAGELLWHRRVHNKLVPAGEKHLHRVRRHIGMVFQQFHLFPHMTILNNVMEGPVHVLGMERSQARKLAVSTLEQVGLDDKLQEYPARLSGGQKQRVAIARAVVMRPQVMLFDEATSALDPELVGEVLAVIKQLAAAGDMAMMLITHEMDFAREVADRILFTDGGAIVEQGTPQQIFENPQSPRLKAFLSRFRQTFSIGADLHTAAAIDTGKQEGERDDRNASSRNGSDDTQGSSRGRAAYLADGS</sequence>
<dbReference type="Pfam" id="PF00005">
    <property type="entry name" value="ABC_tran"/>
    <property type="match status" value="1"/>
</dbReference>
<keyword evidence="4 7" id="KW-0067">ATP-binding</keyword>
<reference evidence="7 8" key="1">
    <citation type="submission" date="2017-03" db="EMBL/GenBank/DDBJ databases">
        <title>Isolation of Levoglucosan Utilizing Bacteria.</title>
        <authorList>
            <person name="Arya A.S."/>
        </authorList>
    </citation>
    <scope>NUCLEOTIDE SEQUENCE [LARGE SCALE GENOMIC DNA]</scope>
    <source>
        <strain evidence="7 8">MEC069</strain>
    </source>
</reference>
<dbReference type="AlphaFoldDB" id="A0A4Y8Q105"/>
<dbReference type="PANTHER" id="PTHR43166">
    <property type="entry name" value="AMINO ACID IMPORT ATP-BINDING PROTEIN"/>
    <property type="match status" value="1"/>
</dbReference>
<evidence type="ECO:0000256" key="2">
    <source>
        <dbReference type="ARBA" id="ARBA00022448"/>
    </source>
</evidence>
<dbReference type="PANTHER" id="PTHR43166:SF35">
    <property type="entry name" value="L-CYSTINE IMPORT ATP-BINDING PROTEIN TCYN"/>
    <property type="match status" value="1"/>
</dbReference>
<evidence type="ECO:0000259" key="6">
    <source>
        <dbReference type="PROSITE" id="PS50893"/>
    </source>
</evidence>
<dbReference type="InterPro" id="IPR003593">
    <property type="entry name" value="AAA+_ATPase"/>
</dbReference>
<keyword evidence="8" id="KW-1185">Reference proteome</keyword>
<keyword evidence="2" id="KW-0813">Transport</keyword>
<keyword evidence="3" id="KW-0547">Nucleotide-binding</keyword>
<dbReference type="InterPro" id="IPR027417">
    <property type="entry name" value="P-loop_NTPase"/>
</dbReference>
<feature type="compositionally biased region" description="Polar residues" evidence="5">
    <location>
        <begin position="289"/>
        <end position="301"/>
    </location>
</feature>
<feature type="compositionally biased region" description="Basic and acidic residues" evidence="5">
    <location>
        <begin position="277"/>
        <end position="288"/>
    </location>
</feature>
<dbReference type="GO" id="GO:0005524">
    <property type="term" value="F:ATP binding"/>
    <property type="evidence" value="ECO:0007669"/>
    <property type="project" value="UniProtKB-KW"/>
</dbReference>
<dbReference type="InterPro" id="IPR017871">
    <property type="entry name" value="ABC_transporter-like_CS"/>
</dbReference>
<comment type="subcellular location">
    <subcellularLocation>
        <location evidence="1">Cell membrane</location>
        <topology evidence="1">Peripheral membrane protein</topology>
    </subcellularLocation>
</comment>
<dbReference type="InterPro" id="IPR014343">
    <property type="entry name" value="Ectoine_EhuA"/>
</dbReference>
<gene>
    <name evidence="7" type="ORF">B5M42_12855</name>
</gene>
<evidence type="ECO:0000256" key="5">
    <source>
        <dbReference type="SAM" id="MobiDB-lite"/>
    </source>
</evidence>
<feature type="region of interest" description="Disordered" evidence="5">
    <location>
        <begin position="273"/>
        <end position="312"/>
    </location>
</feature>
<dbReference type="GO" id="GO:0016887">
    <property type="term" value="F:ATP hydrolysis activity"/>
    <property type="evidence" value="ECO:0007669"/>
    <property type="project" value="InterPro"/>
</dbReference>
<dbReference type="NCBIfam" id="TIGR03005">
    <property type="entry name" value="ectoine_ehuA"/>
    <property type="match status" value="1"/>
</dbReference>
<dbReference type="SUPFAM" id="SSF52540">
    <property type="entry name" value="P-loop containing nucleoside triphosphate hydrolases"/>
    <property type="match status" value="1"/>
</dbReference>
<feature type="domain" description="ABC transporter" evidence="6">
    <location>
        <begin position="10"/>
        <end position="255"/>
    </location>
</feature>
<dbReference type="PROSITE" id="PS00211">
    <property type="entry name" value="ABC_TRANSPORTER_1"/>
    <property type="match status" value="1"/>
</dbReference>
<dbReference type="OrthoDB" id="1679618at2"/>